<dbReference type="Proteomes" id="UP000552883">
    <property type="component" value="Unassembled WGS sequence"/>
</dbReference>
<proteinExistence type="predicted"/>
<evidence type="ECO:0000313" key="1">
    <source>
        <dbReference type="EMBL" id="MBB5617528.1"/>
    </source>
</evidence>
<gene>
    <name evidence="1" type="ORF">BJ959_001024</name>
</gene>
<reference evidence="1 2" key="1">
    <citation type="submission" date="2020-08" db="EMBL/GenBank/DDBJ databases">
        <title>Sequencing the genomes of 1000 actinobacteria strains.</title>
        <authorList>
            <person name="Klenk H.-P."/>
        </authorList>
    </citation>
    <scope>NUCLEOTIDE SEQUENCE [LARGE SCALE GENOMIC DNA]</scope>
    <source>
        <strain evidence="1 2">DSM 23889</strain>
    </source>
</reference>
<accession>A0A840XLN0</accession>
<keyword evidence="2" id="KW-1185">Reference proteome</keyword>
<dbReference type="AlphaFoldDB" id="A0A840XLN0"/>
<organism evidence="1 2">
    <name type="scientific">Microcella frigidaquae</name>
    <dbReference type="NCBI Taxonomy" id="424758"/>
    <lineage>
        <taxon>Bacteria</taxon>
        <taxon>Bacillati</taxon>
        <taxon>Actinomycetota</taxon>
        <taxon>Actinomycetes</taxon>
        <taxon>Micrococcales</taxon>
        <taxon>Microbacteriaceae</taxon>
        <taxon>Microcella</taxon>
    </lineage>
</organism>
<sequence length="246" mass="27393">MRDIPQPCRRSNQKVRRHALVARVDGVLRADRETLYSLEFERPLSLDRLRSRPIRTSVEAIVHQGSEPLVPSYSWPEWPATGRGNGRTNISPTTQSSAAGICVYCRGTLAGLSFGVSTWSRCDAPRFRSKRSCRWFCASHNLHCVDSRSTAKPACVRDRSRSVVHVSADCGAVVCPPRDLCLGKQQDPVGANLVRASGVLLLDVVRDQVRAGRGVAHAAQAVVRVDEHFRRIRWGCPQPYDKRDRG</sequence>
<protein>
    <submittedName>
        <fullName evidence="1">Uncharacterized protein</fullName>
    </submittedName>
</protein>
<dbReference type="EMBL" id="JACHBS010000001">
    <property type="protein sequence ID" value="MBB5617528.1"/>
    <property type="molecule type" value="Genomic_DNA"/>
</dbReference>
<name>A0A840XLN0_9MICO</name>
<evidence type="ECO:0000313" key="2">
    <source>
        <dbReference type="Proteomes" id="UP000552883"/>
    </source>
</evidence>
<comment type="caution">
    <text evidence="1">The sequence shown here is derived from an EMBL/GenBank/DDBJ whole genome shotgun (WGS) entry which is preliminary data.</text>
</comment>